<evidence type="ECO:0000256" key="1">
    <source>
        <dbReference type="ARBA" id="ARBA00001913"/>
    </source>
</evidence>
<dbReference type="Gene3D" id="2.160.20.10">
    <property type="entry name" value="Single-stranded right-handed beta-helix, Pectin lyase-like"/>
    <property type="match status" value="1"/>
</dbReference>
<dbReference type="PANTHER" id="PTHR40088:SF1">
    <property type="entry name" value="PECTATE LYASE PEL9"/>
    <property type="match status" value="1"/>
</dbReference>
<evidence type="ECO:0000256" key="6">
    <source>
        <dbReference type="ARBA" id="ARBA00022837"/>
    </source>
</evidence>
<dbReference type="SUPFAM" id="SSF51126">
    <property type="entry name" value="Pectin lyase-like"/>
    <property type="match status" value="1"/>
</dbReference>
<name>A0A0H4VS86_9BACT</name>
<dbReference type="InterPro" id="IPR012334">
    <property type="entry name" value="Pectin_lyas_fold"/>
</dbReference>
<evidence type="ECO:0000313" key="11">
    <source>
        <dbReference type="EMBL" id="AKQ46634.1"/>
    </source>
</evidence>
<protein>
    <recommendedName>
        <fullName evidence="10">Right handed beta helix domain-containing protein</fullName>
    </recommendedName>
</protein>
<dbReference type="GO" id="GO:0005576">
    <property type="term" value="C:extracellular region"/>
    <property type="evidence" value="ECO:0007669"/>
    <property type="project" value="UniProtKB-SubCell"/>
</dbReference>
<comment type="subcellular location">
    <subcellularLocation>
        <location evidence="2">Secreted</location>
    </subcellularLocation>
</comment>
<evidence type="ECO:0000259" key="10">
    <source>
        <dbReference type="Pfam" id="PF13229"/>
    </source>
</evidence>
<dbReference type="Proteomes" id="UP000036458">
    <property type="component" value="Chromosome"/>
</dbReference>
<proteinExistence type="inferred from homology"/>
<evidence type="ECO:0000256" key="3">
    <source>
        <dbReference type="ARBA" id="ARBA00022525"/>
    </source>
</evidence>
<accession>A0A0H4VS86</accession>
<dbReference type="GO" id="GO:0046872">
    <property type="term" value="F:metal ion binding"/>
    <property type="evidence" value="ECO:0007669"/>
    <property type="project" value="UniProtKB-KW"/>
</dbReference>
<evidence type="ECO:0000256" key="9">
    <source>
        <dbReference type="SAM" id="MobiDB-lite"/>
    </source>
</evidence>
<dbReference type="InterPro" id="IPR039448">
    <property type="entry name" value="Beta_helix"/>
</dbReference>
<dbReference type="InterPro" id="IPR052052">
    <property type="entry name" value="Polysaccharide_Lyase_9"/>
</dbReference>
<evidence type="ECO:0000256" key="7">
    <source>
        <dbReference type="ARBA" id="ARBA00023239"/>
    </source>
</evidence>
<evidence type="ECO:0000313" key="12">
    <source>
        <dbReference type="Proteomes" id="UP000036458"/>
    </source>
</evidence>
<dbReference type="KEGG" id="ruf:TH63_14980"/>
<dbReference type="Pfam" id="PF13229">
    <property type="entry name" value="Beta_helix"/>
    <property type="match status" value="1"/>
</dbReference>
<dbReference type="InterPro" id="IPR006626">
    <property type="entry name" value="PbH1"/>
</dbReference>
<sequence length="537" mass="58519">MLLFSCNDNSMPDVDDPTPKPPVLPEAKGYYLSEQGDDANPGSKEKPWRTLGKLNSVDLEPGEIVYLEGGTTFQGTLILDSLDNGIEGKTVMVTSYGNGVATIDGGNKEAVIILSDYFHLKTINVKGSGRKEGNKANGIEVKRANQGTLEQVTVEGFQHSGLWLYSSQNIKAIKVVSRNNGFSGIFVTGDYVSRNGRYQYPDEDKDCSRNIILKDCTANNNPGDPSVFDNHSGSGILMEFTKGALIDHCTATNNGWDMPRSGNGPVGIWAHSSDSVVIQYSISFRNKTTTGAADGGGFALDGGMTNSIIQYCLSYENEGAGYGLYQYYGAMDWGNNIVRYSISIDDAVKGVTNPVKYGGITTWNGTDNTKLFRNCQVYNNIVLNNFSPAVYFVTARDKENFGFYNNIFIAKNEIISGPSSGDKFLGNTYWNMSGSPIPFQGYSNLQDWANYTGQEKLEGKLVGLFADPLLMGPLSTTLSEPSQLRTLSGFSLHPDSPVKNKGLDLQTLFKLKLPAQDFFGNPAYRGIAPEPGIHELD</sequence>
<reference evidence="11 12" key="1">
    <citation type="submission" date="2015-01" db="EMBL/GenBank/DDBJ databases">
        <title>Rufibacter sp./DG31D/ whole genome sequencing.</title>
        <authorList>
            <person name="Kim M.K."/>
            <person name="Srinivasan S."/>
            <person name="Lee J.-J."/>
        </authorList>
    </citation>
    <scope>NUCLEOTIDE SEQUENCE [LARGE SCALE GENOMIC DNA]</scope>
    <source>
        <strain evidence="11 12">DG31D</strain>
    </source>
</reference>
<keyword evidence="7" id="KW-0456">Lyase</keyword>
<feature type="domain" description="Right handed beta helix" evidence="10">
    <location>
        <begin position="137"/>
        <end position="330"/>
    </location>
</feature>
<dbReference type="STRING" id="1379910.TH63_14980"/>
<comment type="similarity">
    <text evidence="8">Belongs to the polysaccharide lyase 9 family.</text>
</comment>
<dbReference type="PATRIC" id="fig|1379910.4.peg.3266"/>
<organism evidence="11 12">
    <name type="scientific">Rufibacter radiotolerans</name>
    <dbReference type="NCBI Taxonomy" id="1379910"/>
    <lineage>
        <taxon>Bacteria</taxon>
        <taxon>Pseudomonadati</taxon>
        <taxon>Bacteroidota</taxon>
        <taxon>Cytophagia</taxon>
        <taxon>Cytophagales</taxon>
        <taxon>Hymenobacteraceae</taxon>
        <taxon>Rufibacter</taxon>
    </lineage>
</organism>
<gene>
    <name evidence="11" type="ORF">TH63_14980</name>
</gene>
<feature type="region of interest" description="Disordered" evidence="9">
    <location>
        <begin position="1"/>
        <end position="26"/>
    </location>
</feature>
<evidence type="ECO:0000256" key="8">
    <source>
        <dbReference type="ARBA" id="ARBA00038263"/>
    </source>
</evidence>
<comment type="cofactor">
    <cofactor evidence="1">
        <name>Ca(2+)</name>
        <dbReference type="ChEBI" id="CHEBI:29108"/>
    </cofactor>
</comment>
<dbReference type="GO" id="GO:0016837">
    <property type="term" value="F:carbon-oxygen lyase activity, acting on polysaccharides"/>
    <property type="evidence" value="ECO:0007669"/>
    <property type="project" value="TreeGrafter"/>
</dbReference>
<evidence type="ECO:0000256" key="4">
    <source>
        <dbReference type="ARBA" id="ARBA00022723"/>
    </source>
</evidence>
<dbReference type="SMART" id="SM00710">
    <property type="entry name" value="PbH1"/>
    <property type="match status" value="7"/>
</dbReference>
<keyword evidence="12" id="KW-1185">Reference proteome</keyword>
<keyword evidence="3" id="KW-0964">Secreted</keyword>
<keyword evidence="4" id="KW-0479">Metal-binding</keyword>
<evidence type="ECO:0000256" key="2">
    <source>
        <dbReference type="ARBA" id="ARBA00004613"/>
    </source>
</evidence>
<dbReference type="InterPro" id="IPR011050">
    <property type="entry name" value="Pectin_lyase_fold/virulence"/>
</dbReference>
<evidence type="ECO:0000256" key="5">
    <source>
        <dbReference type="ARBA" id="ARBA00022729"/>
    </source>
</evidence>
<dbReference type="EMBL" id="CP010777">
    <property type="protein sequence ID" value="AKQ46634.1"/>
    <property type="molecule type" value="Genomic_DNA"/>
</dbReference>
<feature type="compositionally biased region" description="Polar residues" evidence="9">
    <location>
        <begin position="1"/>
        <end position="10"/>
    </location>
</feature>
<keyword evidence="6" id="KW-0106">Calcium</keyword>
<dbReference type="PANTHER" id="PTHR40088">
    <property type="entry name" value="PECTATE LYASE (EUROFUNG)"/>
    <property type="match status" value="1"/>
</dbReference>
<keyword evidence="5" id="KW-0732">Signal</keyword>
<dbReference type="AlphaFoldDB" id="A0A0H4VS86"/>